<feature type="transmembrane region" description="Helical" evidence="8">
    <location>
        <begin position="185"/>
        <end position="208"/>
    </location>
</feature>
<dbReference type="FunFam" id="1.20.1740.10:FF:000003">
    <property type="entry name" value="Y+L amino acid transporter 1 isoform X1"/>
    <property type="match status" value="1"/>
</dbReference>
<feature type="transmembrane region" description="Helical" evidence="8">
    <location>
        <begin position="259"/>
        <end position="278"/>
    </location>
</feature>
<evidence type="ECO:0000256" key="7">
    <source>
        <dbReference type="ARBA" id="ARBA00023136"/>
    </source>
</evidence>
<feature type="transmembrane region" description="Helical" evidence="8">
    <location>
        <begin position="144"/>
        <end position="165"/>
    </location>
</feature>
<reference evidence="9 10" key="1">
    <citation type="submission" date="2023-11" db="EMBL/GenBank/DDBJ databases">
        <title>Halocaridina rubra genome assembly.</title>
        <authorList>
            <person name="Smith C."/>
        </authorList>
    </citation>
    <scope>NUCLEOTIDE SEQUENCE [LARGE SCALE GENOMIC DNA]</scope>
    <source>
        <strain evidence="9">EP-1</strain>
        <tissue evidence="9">Whole</tissue>
    </source>
</reference>
<comment type="subcellular location">
    <subcellularLocation>
        <location evidence="1">Cell membrane</location>
        <topology evidence="1">Multi-pass membrane protein</topology>
    </subcellularLocation>
</comment>
<evidence type="ECO:0000256" key="3">
    <source>
        <dbReference type="ARBA" id="ARBA00022448"/>
    </source>
</evidence>
<proteinExistence type="inferred from homology"/>
<keyword evidence="6 8" id="KW-1133">Transmembrane helix</keyword>
<accession>A0AAN8X2A9</accession>
<dbReference type="EMBL" id="JAXCGZ010015244">
    <property type="protein sequence ID" value="KAK7070760.1"/>
    <property type="molecule type" value="Genomic_DNA"/>
</dbReference>
<dbReference type="PANTHER" id="PTHR11785:SF528">
    <property type="entry name" value="AMINO ACID TRANSPORTER PROTEIN JHI-21"/>
    <property type="match status" value="1"/>
</dbReference>
<feature type="transmembrane region" description="Helical" evidence="8">
    <location>
        <begin position="412"/>
        <end position="434"/>
    </location>
</feature>
<evidence type="ECO:0000256" key="6">
    <source>
        <dbReference type="ARBA" id="ARBA00022989"/>
    </source>
</evidence>
<evidence type="ECO:0000256" key="1">
    <source>
        <dbReference type="ARBA" id="ARBA00004651"/>
    </source>
</evidence>
<dbReference type="Proteomes" id="UP001381693">
    <property type="component" value="Unassembled WGS sequence"/>
</dbReference>
<keyword evidence="7 8" id="KW-0472">Membrane</keyword>
<sequence length="456" mass="49821">MTSLENGDRKEEVSAPLNILSQWRIKVRSYVQSRTFLNIRNSNKNEQKLPTKNSSSTQDLVAFKKELNLLDGVAFSIGCMIGSGIFVSPGSVVKYSGSIAMSLIVWVATGLMTMMGAMCYAELGTSVPKSGGSYAYVLEAFGPVPAFLLLWNTIIIGLPASYAIISMTFANYLLQPLFPDCDAPPFGAVRLTALATLWFLAFINCIGVKLGTRVQDLLTLLKLLALVIIVAVGIHHVVYGRTRNYDSFFDGTITDPTSIATAFYASSFAYAGWGNLNTISEELKNPTRNLPWAIAISVTTVTIIYALTNMAYFAVLTSEEIESSGAVAVTFGNRTLGAIAWIISLFVAISTFGAMHGKIIANSRVLYVAAREGHFPKYLALLHVNNHTPVPAIISVVLMSIPMLMAPDFISILSYTTFSKCIMSILSTGAFFWLRYKQPERPRPIKVCLSEHSLTH</sequence>
<feature type="transmembrane region" description="Helical" evidence="8">
    <location>
        <begin position="290"/>
        <end position="315"/>
    </location>
</feature>
<comment type="caution">
    <text evidence="9">The sequence shown here is derived from an EMBL/GenBank/DDBJ whole genome shotgun (WGS) entry which is preliminary data.</text>
</comment>
<dbReference type="GO" id="GO:0005886">
    <property type="term" value="C:plasma membrane"/>
    <property type="evidence" value="ECO:0007669"/>
    <property type="project" value="UniProtKB-SubCell"/>
</dbReference>
<evidence type="ECO:0000256" key="4">
    <source>
        <dbReference type="ARBA" id="ARBA00022475"/>
    </source>
</evidence>
<evidence type="ECO:0000256" key="2">
    <source>
        <dbReference type="ARBA" id="ARBA00007040"/>
    </source>
</evidence>
<feature type="transmembrane region" description="Helical" evidence="8">
    <location>
        <begin position="67"/>
        <end position="87"/>
    </location>
</feature>
<dbReference type="Gene3D" id="1.20.1740.10">
    <property type="entry name" value="Amino acid/polyamine transporter I"/>
    <property type="match status" value="1"/>
</dbReference>
<dbReference type="InterPro" id="IPR050598">
    <property type="entry name" value="AminoAcid_Transporter"/>
</dbReference>
<name>A0AAN8X2A9_HALRR</name>
<feature type="transmembrane region" description="Helical" evidence="8">
    <location>
        <begin position="388"/>
        <end position="406"/>
    </location>
</feature>
<dbReference type="PIRSF" id="PIRSF006060">
    <property type="entry name" value="AA_transporter"/>
    <property type="match status" value="1"/>
</dbReference>
<keyword evidence="5 8" id="KW-0812">Transmembrane</keyword>
<dbReference type="InterPro" id="IPR002293">
    <property type="entry name" value="AA/rel_permease1"/>
</dbReference>
<comment type="similarity">
    <text evidence="2">Belongs to the amino acid-polyamine-organocation (APC) superfamily. L-type amino acid transporter (LAT) (TC 2.A.3.8) family.</text>
</comment>
<feature type="transmembrane region" description="Helical" evidence="8">
    <location>
        <begin position="220"/>
        <end position="239"/>
    </location>
</feature>
<evidence type="ECO:0000313" key="9">
    <source>
        <dbReference type="EMBL" id="KAK7070760.1"/>
    </source>
</evidence>
<keyword evidence="10" id="KW-1185">Reference proteome</keyword>
<dbReference type="Pfam" id="PF13520">
    <property type="entry name" value="AA_permease_2"/>
    <property type="match status" value="1"/>
</dbReference>
<evidence type="ECO:0000313" key="10">
    <source>
        <dbReference type="Proteomes" id="UP001381693"/>
    </source>
</evidence>
<organism evidence="9 10">
    <name type="scientific">Halocaridina rubra</name>
    <name type="common">Hawaiian red shrimp</name>
    <dbReference type="NCBI Taxonomy" id="373956"/>
    <lineage>
        <taxon>Eukaryota</taxon>
        <taxon>Metazoa</taxon>
        <taxon>Ecdysozoa</taxon>
        <taxon>Arthropoda</taxon>
        <taxon>Crustacea</taxon>
        <taxon>Multicrustacea</taxon>
        <taxon>Malacostraca</taxon>
        <taxon>Eumalacostraca</taxon>
        <taxon>Eucarida</taxon>
        <taxon>Decapoda</taxon>
        <taxon>Pleocyemata</taxon>
        <taxon>Caridea</taxon>
        <taxon>Atyoidea</taxon>
        <taxon>Atyidae</taxon>
        <taxon>Halocaridina</taxon>
    </lineage>
</organism>
<evidence type="ECO:0000256" key="5">
    <source>
        <dbReference type="ARBA" id="ARBA00022692"/>
    </source>
</evidence>
<keyword evidence="4" id="KW-1003">Cell membrane</keyword>
<dbReference type="GO" id="GO:0015179">
    <property type="term" value="F:L-amino acid transmembrane transporter activity"/>
    <property type="evidence" value="ECO:0007669"/>
    <property type="project" value="TreeGrafter"/>
</dbReference>
<gene>
    <name evidence="9" type="primary">SLC7A6_12</name>
    <name evidence="9" type="ORF">SK128_027090</name>
</gene>
<dbReference type="AlphaFoldDB" id="A0AAN8X2A9"/>
<protein>
    <submittedName>
        <fullName evidence="9">Y+L amino acid transporter 2</fullName>
    </submittedName>
</protein>
<keyword evidence="3" id="KW-0813">Transport</keyword>
<evidence type="ECO:0000256" key="8">
    <source>
        <dbReference type="SAM" id="Phobius"/>
    </source>
</evidence>
<dbReference type="PANTHER" id="PTHR11785">
    <property type="entry name" value="AMINO ACID TRANSPORTER"/>
    <property type="match status" value="1"/>
</dbReference>
<feature type="transmembrane region" description="Helical" evidence="8">
    <location>
        <begin position="335"/>
        <end position="355"/>
    </location>
</feature>
<feature type="transmembrane region" description="Helical" evidence="8">
    <location>
        <begin position="99"/>
        <end position="123"/>
    </location>
</feature>